<accession>A0A4Q2S624</accession>
<evidence type="ECO:0000256" key="3">
    <source>
        <dbReference type="ARBA" id="ARBA00022960"/>
    </source>
</evidence>
<keyword evidence="2 7" id="KW-0132">Cell division</keyword>
<dbReference type="Pfam" id="PF02875">
    <property type="entry name" value="Mur_ligase_C"/>
    <property type="match status" value="1"/>
</dbReference>
<feature type="binding site" evidence="7">
    <location>
        <begin position="126"/>
        <end position="132"/>
    </location>
    <ligand>
        <name>ATP</name>
        <dbReference type="ChEBI" id="CHEBI:30616"/>
    </ligand>
</feature>
<dbReference type="InterPro" id="IPR005761">
    <property type="entry name" value="UDP-N-AcMur-Glu-dNH2Pim_ligase"/>
</dbReference>
<evidence type="ECO:0000256" key="7">
    <source>
        <dbReference type="HAMAP-Rule" id="MF_00208"/>
    </source>
</evidence>
<comment type="cofactor">
    <cofactor evidence="7">
        <name>Mg(2+)</name>
        <dbReference type="ChEBI" id="CHEBI:18420"/>
    </cofactor>
</comment>
<dbReference type="Pfam" id="PF08245">
    <property type="entry name" value="Mur_ligase_M"/>
    <property type="match status" value="1"/>
</dbReference>
<keyword evidence="5 7" id="KW-0131">Cell cycle</keyword>
<keyword evidence="6 7" id="KW-0961">Cell wall biogenesis/degradation</keyword>
<name>A0A4Q2S624_9ACTN</name>
<comment type="PTM">
    <text evidence="7">Carboxylation is probably crucial for Mg(2+) binding and, consequently, for the gamma-phosphate positioning of ATP.</text>
</comment>
<dbReference type="NCBIfam" id="TIGR01085">
    <property type="entry name" value="murE"/>
    <property type="match status" value="1"/>
</dbReference>
<dbReference type="EC" id="6.3.2.13" evidence="7"/>
<evidence type="ECO:0000256" key="4">
    <source>
        <dbReference type="ARBA" id="ARBA00022984"/>
    </source>
</evidence>
<keyword evidence="7" id="KW-0067">ATP-binding</keyword>
<evidence type="ECO:0000259" key="11">
    <source>
        <dbReference type="Pfam" id="PF08245"/>
    </source>
</evidence>
<dbReference type="OrthoDB" id="9800958at2"/>
<comment type="catalytic activity">
    <reaction evidence="7">
        <text>UDP-N-acetyl-alpha-D-muramoyl-L-alanyl-D-glutamate + meso-2,6-diaminopimelate + ATP = UDP-N-acetyl-alpha-D-muramoyl-L-alanyl-gamma-D-glutamyl-meso-2,6-diaminopimelate + ADP + phosphate + H(+)</text>
        <dbReference type="Rhea" id="RHEA:23676"/>
        <dbReference type="ChEBI" id="CHEBI:15378"/>
        <dbReference type="ChEBI" id="CHEBI:30616"/>
        <dbReference type="ChEBI" id="CHEBI:43474"/>
        <dbReference type="ChEBI" id="CHEBI:57791"/>
        <dbReference type="ChEBI" id="CHEBI:83900"/>
        <dbReference type="ChEBI" id="CHEBI:83905"/>
        <dbReference type="ChEBI" id="CHEBI:456216"/>
        <dbReference type="EC" id="6.3.2.13"/>
    </reaction>
</comment>
<comment type="caution">
    <text evidence="7">Lacks conserved residue(s) required for the propagation of feature annotation.</text>
</comment>
<evidence type="ECO:0000313" key="12">
    <source>
        <dbReference type="EMBL" id="RYB96796.1"/>
    </source>
</evidence>
<dbReference type="InterPro" id="IPR036615">
    <property type="entry name" value="Mur_ligase_C_dom_sf"/>
</dbReference>
<organism evidence="12 13">
    <name type="scientific">Nocardioides glacieisoli</name>
    <dbReference type="NCBI Taxonomy" id="1168730"/>
    <lineage>
        <taxon>Bacteria</taxon>
        <taxon>Bacillati</taxon>
        <taxon>Actinomycetota</taxon>
        <taxon>Actinomycetes</taxon>
        <taxon>Propionibacteriales</taxon>
        <taxon>Nocardioidaceae</taxon>
        <taxon>Nocardioides</taxon>
    </lineage>
</organism>
<dbReference type="SUPFAM" id="SSF53623">
    <property type="entry name" value="MurD-like peptide ligases, catalytic domain"/>
    <property type="match status" value="1"/>
</dbReference>
<dbReference type="HAMAP" id="MF_00208">
    <property type="entry name" value="MurE"/>
    <property type="match status" value="1"/>
</dbReference>
<keyword evidence="7" id="KW-0963">Cytoplasm</keyword>
<dbReference type="SUPFAM" id="SSF63418">
    <property type="entry name" value="MurE/MurF N-terminal domain"/>
    <property type="match status" value="1"/>
</dbReference>
<sequence length="509" mass="52766">MIATRPQQVAATSLAELADGLAASTDLERHGDLDVAVTGISLSTARTQPGDVYAALPGTRAHGADFAAQALEAGAVGVLTDATGLDRLPPGVPAVVVEDPRRVLGRLAAAIYGDPATRLRVIGVTGTQGKTTTTRLLEQALTTSGVPAAVVGTVGTRIAGQDVKTELTTPEAPDLHGLFAVMAEQGVDTCAMEVSSHALVLGRVDGVVFDVATFLNLGRDHLDFHRDVDDYFAAKASMFTSERAALGLTNVDDEFGRRLLDVATIPMSTYSSAGRDADWRATDVELSATGATFTVLGPDVEVRAAVALPGEFSVSNALAAIASAALAGLDPKLVADGIAGVDGVPGRLEQVSRGQDFTVVVDYAHKPDALEAVLATLRPLTQGQLVVVIGAGGDRDTLKRPLMGEIAARLADVLIVTDDNPRTEDPAAIRAAVLAGTRGGRAEVVEEGDRRLAIREAVRRAQPGDVVLIAGKGHETGQKVGSVEHPFDDRVVASEEIQAVIDSSSRSSP</sequence>
<dbReference type="Gene3D" id="3.40.1190.10">
    <property type="entry name" value="Mur-like, catalytic domain"/>
    <property type="match status" value="1"/>
</dbReference>
<dbReference type="Proteomes" id="UP000291838">
    <property type="component" value="Unassembled WGS sequence"/>
</dbReference>
<reference evidence="12 13" key="1">
    <citation type="submission" date="2019-01" db="EMBL/GenBank/DDBJ databases">
        <title>Novel species of Nocardioides.</title>
        <authorList>
            <person name="Liu Q."/>
            <person name="Xin Y.-H."/>
        </authorList>
    </citation>
    <scope>NUCLEOTIDE SEQUENCE [LARGE SCALE GENOMIC DNA]</scope>
    <source>
        <strain evidence="12 13">HLT3-15</strain>
    </source>
</reference>
<dbReference type="InterPro" id="IPR035911">
    <property type="entry name" value="MurE/MurF_N"/>
</dbReference>
<comment type="subcellular location">
    <subcellularLocation>
        <location evidence="7 8">Cytoplasm</location>
    </subcellularLocation>
</comment>
<feature type="domain" description="Mur ligase central" evidence="11">
    <location>
        <begin position="124"/>
        <end position="324"/>
    </location>
</feature>
<feature type="binding site" evidence="7">
    <location>
        <position position="395"/>
    </location>
    <ligand>
        <name>meso-2,6-diaminopimelate</name>
        <dbReference type="ChEBI" id="CHEBI:57791"/>
    </ligand>
</feature>
<feature type="domain" description="Mur ligase N-terminal catalytic" evidence="9">
    <location>
        <begin position="37"/>
        <end position="111"/>
    </location>
</feature>
<dbReference type="SUPFAM" id="SSF53244">
    <property type="entry name" value="MurD-like peptide ligases, peptide-binding domain"/>
    <property type="match status" value="1"/>
</dbReference>
<dbReference type="AlphaFoldDB" id="A0A4Q2S624"/>
<feature type="binding site" evidence="7">
    <location>
        <position position="475"/>
    </location>
    <ligand>
        <name>meso-2,6-diaminopimelate</name>
        <dbReference type="ChEBI" id="CHEBI:57791"/>
    </ligand>
</feature>
<dbReference type="Gene3D" id="3.40.1390.10">
    <property type="entry name" value="MurE/MurF, N-terminal domain"/>
    <property type="match status" value="1"/>
</dbReference>
<dbReference type="Pfam" id="PF01225">
    <property type="entry name" value="Mur_ligase"/>
    <property type="match status" value="1"/>
</dbReference>
<feature type="binding site" evidence="7">
    <location>
        <position position="203"/>
    </location>
    <ligand>
        <name>UDP-N-acetyl-alpha-D-muramoyl-L-alanyl-D-glutamate</name>
        <dbReference type="ChEBI" id="CHEBI:83900"/>
    </ligand>
</feature>
<feature type="binding site" evidence="7">
    <location>
        <position position="471"/>
    </location>
    <ligand>
        <name>meso-2,6-diaminopimelate</name>
        <dbReference type="ChEBI" id="CHEBI:57791"/>
    </ligand>
</feature>
<feature type="binding site" evidence="7">
    <location>
        <begin position="168"/>
        <end position="169"/>
    </location>
    <ligand>
        <name>UDP-N-acetyl-alpha-D-muramoyl-L-alanyl-D-glutamate</name>
        <dbReference type="ChEBI" id="CHEBI:83900"/>
    </ligand>
</feature>
<dbReference type="EMBL" id="SDWS01000001">
    <property type="protein sequence ID" value="RYB96796.1"/>
    <property type="molecule type" value="Genomic_DNA"/>
</dbReference>
<evidence type="ECO:0000256" key="5">
    <source>
        <dbReference type="ARBA" id="ARBA00023306"/>
    </source>
</evidence>
<feature type="binding site" evidence="7">
    <location>
        <position position="195"/>
    </location>
    <ligand>
        <name>UDP-N-acetyl-alpha-D-muramoyl-L-alanyl-D-glutamate</name>
        <dbReference type="ChEBI" id="CHEBI:83900"/>
    </ligand>
</feature>
<feature type="binding site" evidence="7">
    <location>
        <position position="44"/>
    </location>
    <ligand>
        <name>UDP-N-acetyl-alpha-D-muramoyl-L-alanyl-D-glutamate</name>
        <dbReference type="ChEBI" id="CHEBI:83900"/>
    </ligand>
</feature>
<dbReference type="PANTHER" id="PTHR23135">
    <property type="entry name" value="MUR LIGASE FAMILY MEMBER"/>
    <property type="match status" value="1"/>
</dbReference>
<dbReference type="NCBIfam" id="NF001126">
    <property type="entry name" value="PRK00139.1-4"/>
    <property type="match status" value="1"/>
</dbReference>
<dbReference type="Gene3D" id="3.90.190.20">
    <property type="entry name" value="Mur ligase, C-terminal domain"/>
    <property type="match status" value="1"/>
</dbReference>
<keyword evidence="3 7" id="KW-0133">Cell shape</keyword>
<evidence type="ECO:0000256" key="1">
    <source>
        <dbReference type="ARBA" id="ARBA00005898"/>
    </source>
</evidence>
<dbReference type="GO" id="GO:0051301">
    <property type="term" value="P:cell division"/>
    <property type="evidence" value="ECO:0007669"/>
    <property type="project" value="UniProtKB-KW"/>
</dbReference>
<dbReference type="InterPro" id="IPR004101">
    <property type="entry name" value="Mur_ligase_C"/>
</dbReference>
<keyword evidence="7" id="KW-0547">Nucleotide-binding</keyword>
<dbReference type="UniPathway" id="UPA00219"/>
<evidence type="ECO:0000259" key="9">
    <source>
        <dbReference type="Pfam" id="PF01225"/>
    </source>
</evidence>
<comment type="caution">
    <text evidence="12">The sequence shown here is derived from an EMBL/GenBank/DDBJ whole genome shotgun (WGS) entry which is preliminary data.</text>
</comment>
<feature type="binding site" evidence="7">
    <location>
        <begin position="419"/>
        <end position="422"/>
    </location>
    <ligand>
        <name>meso-2,6-diaminopimelate</name>
        <dbReference type="ChEBI" id="CHEBI:57791"/>
    </ligand>
</feature>
<proteinExistence type="inferred from homology"/>
<dbReference type="GO" id="GO:0000287">
    <property type="term" value="F:magnesium ion binding"/>
    <property type="evidence" value="ECO:0007669"/>
    <property type="project" value="UniProtKB-UniRule"/>
</dbReference>
<evidence type="ECO:0000256" key="2">
    <source>
        <dbReference type="ARBA" id="ARBA00022618"/>
    </source>
</evidence>
<evidence type="ECO:0000256" key="8">
    <source>
        <dbReference type="RuleBase" id="RU004135"/>
    </source>
</evidence>
<dbReference type="GO" id="GO:0009252">
    <property type="term" value="P:peptidoglycan biosynthetic process"/>
    <property type="evidence" value="ECO:0007669"/>
    <property type="project" value="UniProtKB-UniRule"/>
</dbReference>
<dbReference type="GO" id="GO:0071555">
    <property type="term" value="P:cell wall organization"/>
    <property type="evidence" value="ECO:0007669"/>
    <property type="project" value="UniProtKB-KW"/>
</dbReference>
<dbReference type="GO" id="GO:0008765">
    <property type="term" value="F:UDP-N-acetylmuramoylalanyl-D-glutamate-2,6-diaminopimelate ligase activity"/>
    <property type="evidence" value="ECO:0007669"/>
    <property type="project" value="UniProtKB-UniRule"/>
</dbReference>
<keyword evidence="7" id="KW-0460">Magnesium</keyword>
<feature type="binding site" evidence="7">
    <location>
        <position position="42"/>
    </location>
    <ligand>
        <name>UDP-N-acetyl-alpha-D-muramoyl-L-alanyl-D-glutamate</name>
        <dbReference type="ChEBI" id="CHEBI:83900"/>
    </ligand>
</feature>
<keyword evidence="7 12" id="KW-0436">Ligase</keyword>
<comment type="similarity">
    <text evidence="1 7">Belongs to the MurCDEF family. MurE subfamily.</text>
</comment>
<feature type="short sequence motif" description="Meso-diaminopimelate recognition motif" evidence="7">
    <location>
        <begin position="419"/>
        <end position="422"/>
    </location>
</feature>
<dbReference type="PANTHER" id="PTHR23135:SF4">
    <property type="entry name" value="UDP-N-ACETYLMURAMOYL-L-ALANYL-D-GLUTAMATE--2,6-DIAMINOPIMELATE LIGASE MURE HOMOLOG, CHLOROPLASTIC"/>
    <property type="match status" value="1"/>
</dbReference>
<protein>
    <recommendedName>
        <fullName evidence="7">UDP-N-acetylmuramoyl-L-alanyl-D-glutamate--2,6-diaminopimelate ligase</fullName>
        <ecNumber evidence="7">6.3.2.13</ecNumber>
    </recommendedName>
    <alternativeName>
        <fullName evidence="7">Meso-A2pm-adding enzyme</fullName>
    </alternativeName>
    <alternativeName>
        <fullName evidence="7">Meso-diaminopimelate-adding enzyme</fullName>
    </alternativeName>
    <alternativeName>
        <fullName evidence="7">UDP-MurNAc-L-Ala-D-Glu:meso-diaminopimelate ligase</fullName>
    </alternativeName>
    <alternativeName>
        <fullName evidence="7">UDP-MurNAc-tripeptide synthetase</fullName>
    </alternativeName>
    <alternativeName>
        <fullName evidence="7">UDP-N-acetylmuramyl-tripeptide synthetase</fullName>
    </alternativeName>
</protein>
<dbReference type="InterPro" id="IPR013221">
    <property type="entry name" value="Mur_ligase_cen"/>
</dbReference>
<dbReference type="GO" id="GO:0005524">
    <property type="term" value="F:ATP binding"/>
    <property type="evidence" value="ECO:0007669"/>
    <property type="project" value="UniProtKB-UniRule"/>
</dbReference>
<feature type="domain" description="Mur ligase C-terminal" evidence="10">
    <location>
        <begin position="346"/>
        <end position="473"/>
    </location>
</feature>
<evidence type="ECO:0000256" key="6">
    <source>
        <dbReference type="ARBA" id="ARBA00023316"/>
    </source>
</evidence>
<evidence type="ECO:0000259" key="10">
    <source>
        <dbReference type="Pfam" id="PF02875"/>
    </source>
</evidence>
<comment type="function">
    <text evidence="7">Catalyzes the addition of meso-diaminopimelic acid to the nucleotide precursor UDP-N-acetylmuramoyl-L-alanyl-D-glutamate (UMAG) in the biosynthesis of bacterial cell-wall peptidoglycan.</text>
</comment>
<dbReference type="GO" id="GO:0005737">
    <property type="term" value="C:cytoplasm"/>
    <property type="evidence" value="ECO:0007669"/>
    <property type="project" value="UniProtKB-SubCell"/>
</dbReference>
<dbReference type="NCBIfam" id="NF001124">
    <property type="entry name" value="PRK00139.1-2"/>
    <property type="match status" value="1"/>
</dbReference>
<feature type="modified residue" description="N6-carboxylysine" evidence="7">
    <location>
        <position position="235"/>
    </location>
</feature>
<dbReference type="InterPro" id="IPR000713">
    <property type="entry name" value="Mur_ligase_N"/>
</dbReference>
<evidence type="ECO:0000313" key="13">
    <source>
        <dbReference type="Proteomes" id="UP000291838"/>
    </source>
</evidence>
<comment type="pathway">
    <text evidence="7 8">Cell wall biogenesis; peptidoglycan biosynthesis.</text>
</comment>
<keyword evidence="13" id="KW-1185">Reference proteome</keyword>
<dbReference type="InterPro" id="IPR036565">
    <property type="entry name" value="Mur-like_cat_sf"/>
</dbReference>
<gene>
    <name evidence="7" type="primary">murE</name>
    <name evidence="12" type="ORF">EUA06_02320</name>
</gene>
<keyword evidence="4 7" id="KW-0573">Peptidoglycan synthesis</keyword>
<dbReference type="GO" id="GO:0008360">
    <property type="term" value="P:regulation of cell shape"/>
    <property type="evidence" value="ECO:0007669"/>
    <property type="project" value="UniProtKB-KW"/>
</dbReference>